<gene>
    <name evidence="2" type="ORF">QE152_g19413</name>
</gene>
<comment type="caution">
    <text evidence="2">The sequence shown here is derived from an EMBL/GenBank/DDBJ whole genome shotgun (WGS) entry which is preliminary data.</text>
</comment>
<dbReference type="AlphaFoldDB" id="A0AAW1KRL3"/>
<reference evidence="2 3" key="1">
    <citation type="journal article" date="2024" name="BMC Genomics">
        <title>De novo assembly and annotation of Popillia japonica's genome with initial clues to its potential as an invasive pest.</title>
        <authorList>
            <person name="Cucini C."/>
            <person name="Boschi S."/>
            <person name="Funari R."/>
            <person name="Cardaioli E."/>
            <person name="Iannotti N."/>
            <person name="Marturano G."/>
            <person name="Paoli F."/>
            <person name="Bruttini M."/>
            <person name="Carapelli A."/>
            <person name="Frati F."/>
            <person name="Nardi F."/>
        </authorList>
    </citation>
    <scope>NUCLEOTIDE SEQUENCE [LARGE SCALE GENOMIC DNA]</scope>
    <source>
        <strain evidence="2">DMR45628</strain>
    </source>
</reference>
<name>A0AAW1KRL3_POPJA</name>
<evidence type="ECO:0000313" key="2">
    <source>
        <dbReference type="EMBL" id="KAK9722950.1"/>
    </source>
</evidence>
<sequence>MAAFRKIPTPTGGRRFRGAPIIPGSRMPPTMLLAGAGYARYRETGQGGTMSVQYNSGRATSLLEDSHITLQTNEDDVAGAPGDITISSPKWPNTPAGRGGQPKSSHTSRMPPTMLLAGAGYARYRETGQGGTMSVQYNSGRATSLLEDSHITLQTNEDDVAGAPG</sequence>
<feature type="region of interest" description="Disordered" evidence="1">
    <location>
        <begin position="74"/>
        <end position="111"/>
    </location>
</feature>
<protein>
    <submittedName>
        <fullName evidence="2">Uncharacterized protein</fullName>
    </submittedName>
</protein>
<accession>A0AAW1KRL3</accession>
<feature type="region of interest" description="Disordered" evidence="1">
    <location>
        <begin position="1"/>
        <end position="27"/>
    </location>
</feature>
<evidence type="ECO:0000256" key="1">
    <source>
        <dbReference type="SAM" id="MobiDB-lite"/>
    </source>
</evidence>
<dbReference type="Proteomes" id="UP001458880">
    <property type="component" value="Unassembled WGS sequence"/>
</dbReference>
<proteinExistence type="predicted"/>
<organism evidence="2 3">
    <name type="scientific">Popillia japonica</name>
    <name type="common">Japanese beetle</name>
    <dbReference type="NCBI Taxonomy" id="7064"/>
    <lineage>
        <taxon>Eukaryota</taxon>
        <taxon>Metazoa</taxon>
        <taxon>Ecdysozoa</taxon>
        <taxon>Arthropoda</taxon>
        <taxon>Hexapoda</taxon>
        <taxon>Insecta</taxon>
        <taxon>Pterygota</taxon>
        <taxon>Neoptera</taxon>
        <taxon>Endopterygota</taxon>
        <taxon>Coleoptera</taxon>
        <taxon>Polyphaga</taxon>
        <taxon>Scarabaeiformia</taxon>
        <taxon>Scarabaeidae</taxon>
        <taxon>Rutelinae</taxon>
        <taxon>Popillia</taxon>
    </lineage>
</organism>
<dbReference type="EMBL" id="JASPKY010000183">
    <property type="protein sequence ID" value="KAK9722950.1"/>
    <property type="molecule type" value="Genomic_DNA"/>
</dbReference>
<keyword evidence="3" id="KW-1185">Reference proteome</keyword>
<evidence type="ECO:0000313" key="3">
    <source>
        <dbReference type="Proteomes" id="UP001458880"/>
    </source>
</evidence>